<keyword evidence="1" id="KW-0812">Transmembrane</keyword>
<organism evidence="3 4">
    <name type="scientific">Listeria booriae</name>
    <dbReference type="NCBI Taxonomy" id="1552123"/>
    <lineage>
        <taxon>Bacteria</taxon>
        <taxon>Bacillati</taxon>
        <taxon>Bacillota</taxon>
        <taxon>Bacilli</taxon>
        <taxon>Bacillales</taxon>
        <taxon>Listeriaceae</taxon>
        <taxon>Listeria</taxon>
    </lineage>
</organism>
<dbReference type="Proteomes" id="UP000529446">
    <property type="component" value="Unassembled WGS sequence"/>
</dbReference>
<dbReference type="Pfam" id="PF16935">
    <property type="entry name" value="Hol_Tox"/>
    <property type="match status" value="1"/>
</dbReference>
<dbReference type="RefSeq" id="WP_077912864.1">
    <property type="nucleotide sequence ID" value="NZ_JAARWW010000003.1"/>
</dbReference>
<evidence type="ECO:0000313" key="4">
    <source>
        <dbReference type="Proteomes" id="UP000529446"/>
    </source>
</evidence>
<evidence type="ECO:0008006" key="6">
    <source>
        <dbReference type="Google" id="ProtNLM"/>
    </source>
</evidence>
<dbReference type="EMBL" id="JAARXI010000006">
    <property type="protein sequence ID" value="MBC2117413.1"/>
    <property type="molecule type" value="Genomic_DNA"/>
</dbReference>
<dbReference type="Proteomes" id="UP000546806">
    <property type="component" value="Unassembled WGS sequence"/>
</dbReference>
<reference evidence="4 5" key="1">
    <citation type="submission" date="2020-03" db="EMBL/GenBank/DDBJ databases">
        <title>Soil Listeria distribution.</title>
        <authorList>
            <person name="Liao J."/>
            <person name="Wiedmann M."/>
        </authorList>
    </citation>
    <scope>NUCLEOTIDE SEQUENCE [LARGE SCALE GENOMIC DNA]</scope>
    <source>
        <strain evidence="3 4">FSL L7-0360</strain>
        <strain evidence="2 5">FSL L7-0435</strain>
    </source>
</reference>
<accession>A0A7X1CZF7</accession>
<comment type="caution">
    <text evidence="3">The sequence shown here is derived from an EMBL/GenBank/DDBJ whole genome shotgun (WGS) entry which is preliminary data.</text>
</comment>
<keyword evidence="1" id="KW-0472">Membrane</keyword>
<name>A0A7X1CZF7_9LIST</name>
<feature type="transmembrane region" description="Helical" evidence="1">
    <location>
        <begin position="6"/>
        <end position="28"/>
    </location>
</feature>
<evidence type="ECO:0000313" key="3">
    <source>
        <dbReference type="EMBL" id="MBC2117413.1"/>
    </source>
</evidence>
<evidence type="ECO:0000256" key="1">
    <source>
        <dbReference type="SAM" id="Phobius"/>
    </source>
</evidence>
<proteinExistence type="predicted"/>
<sequence>MSVAEALTVAIGFGMFVVSLVKLVIVIVDTSRHDK</sequence>
<gene>
    <name evidence="2" type="ORF">HCA78_08450</name>
    <name evidence="3" type="ORF">HCB06_12360</name>
</gene>
<evidence type="ECO:0000313" key="5">
    <source>
        <dbReference type="Proteomes" id="UP000546806"/>
    </source>
</evidence>
<dbReference type="EMBL" id="JAARWW010000003">
    <property type="protein sequence ID" value="MBC2003793.1"/>
    <property type="molecule type" value="Genomic_DNA"/>
</dbReference>
<keyword evidence="1" id="KW-1133">Transmembrane helix</keyword>
<protein>
    <recommendedName>
        <fullName evidence="6">Holin</fullName>
    </recommendedName>
</protein>
<dbReference type="AlphaFoldDB" id="A0A7X1CZF7"/>
<dbReference type="InterPro" id="IPR031616">
    <property type="entry name" value="BsrE-like"/>
</dbReference>
<evidence type="ECO:0000313" key="2">
    <source>
        <dbReference type="EMBL" id="MBC2003793.1"/>
    </source>
</evidence>